<name>A0ABU6XN11_9FABA</name>
<dbReference type="EMBL" id="JASCZI010212426">
    <property type="protein sequence ID" value="MED6199425.1"/>
    <property type="molecule type" value="Genomic_DNA"/>
</dbReference>
<gene>
    <name evidence="1" type="ORF">PIB30_075835</name>
</gene>
<sequence>MHKEDIVSSFFLPFESEQSVEEREIRSDGVRPETVFSPLLPPFPCNLVSRRVSTASHLQLFESNHRQSHIAPLRHLRLRRKSPSLRRQVRIPFQFCGVLTPDRYISPSDRGLLFVGST</sequence>
<dbReference type="Proteomes" id="UP001341840">
    <property type="component" value="Unassembled WGS sequence"/>
</dbReference>
<accession>A0ABU6XN11</accession>
<evidence type="ECO:0000313" key="1">
    <source>
        <dbReference type="EMBL" id="MED6199425.1"/>
    </source>
</evidence>
<reference evidence="1 2" key="1">
    <citation type="journal article" date="2023" name="Plants (Basel)">
        <title>Bridging the Gap: Combining Genomics and Transcriptomics Approaches to Understand Stylosanthes scabra, an Orphan Legume from the Brazilian Caatinga.</title>
        <authorList>
            <person name="Ferreira-Neto J.R.C."/>
            <person name="da Silva M.D."/>
            <person name="Binneck E."/>
            <person name="de Melo N.F."/>
            <person name="da Silva R.H."/>
            <person name="de Melo A.L.T.M."/>
            <person name="Pandolfi V."/>
            <person name="Bustamante F.O."/>
            <person name="Brasileiro-Vidal A.C."/>
            <person name="Benko-Iseppon A.M."/>
        </authorList>
    </citation>
    <scope>NUCLEOTIDE SEQUENCE [LARGE SCALE GENOMIC DNA]</scope>
    <source>
        <tissue evidence="1">Leaves</tissue>
    </source>
</reference>
<proteinExistence type="predicted"/>
<protein>
    <submittedName>
        <fullName evidence="1">Uncharacterized protein</fullName>
    </submittedName>
</protein>
<evidence type="ECO:0000313" key="2">
    <source>
        <dbReference type="Proteomes" id="UP001341840"/>
    </source>
</evidence>
<organism evidence="1 2">
    <name type="scientific">Stylosanthes scabra</name>
    <dbReference type="NCBI Taxonomy" id="79078"/>
    <lineage>
        <taxon>Eukaryota</taxon>
        <taxon>Viridiplantae</taxon>
        <taxon>Streptophyta</taxon>
        <taxon>Embryophyta</taxon>
        <taxon>Tracheophyta</taxon>
        <taxon>Spermatophyta</taxon>
        <taxon>Magnoliopsida</taxon>
        <taxon>eudicotyledons</taxon>
        <taxon>Gunneridae</taxon>
        <taxon>Pentapetalae</taxon>
        <taxon>rosids</taxon>
        <taxon>fabids</taxon>
        <taxon>Fabales</taxon>
        <taxon>Fabaceae</taxon>
        <taxon>Papilionoideae</taxon>
        <taxon>50 kb inversion clade</taxon>
        <taxon>dalbergioids sensu lato</taxon>
        <taxon>Dalbergieae</taxon>
        <taxon>Pterocarpus clade</taxon>
        <taxon>Stylosanthes</taxon>
    </lineage>
</organism>
<comment type="caution">
    <text evidence="1">The sequence shown here is derived from an EMBL/GenBank/DDBJ whole genome shotgun (WGS) entry which is preliminary data.</text>
</comment>
<keyword evidence="2" id="KW-1185">Reference proteome</keyword>